<reference evidence="4 5" key="1">
    <citation type="submission" date="2016-10" db="EMBL/GenBank/DDBJ databases">
        <title>Draft Genome sequence of Roseomonas sp. strain M3.</title>
        <authorList>
            <person name="Subhash Y."/>
            <person name="Lee S."/>
        </authorList>
    </citation>
    <scope>NUCLEOTIDE SEQUENCE [LARGE SCALE GENOMIC DNA]</scope>
    <source>
        <strain evidence="4 5">M3</strain>
    </source>
</reference>
<evidence type="ECO:0000313" key="4">
    <source>
        <dbReference type="EMBL" id="ONG57243.1"/>
    </source>
</evidence>
<dbReference type="OrthoDB" id="9799154at2"/>
<dbReference type="PANTHER" id="PTHR43877">
    <property type="entry name" value="AMINOALKYLPHOSPHONATE N-ACETYLTRANSFERASE-RELATED-RELATED"/>
    <property type="match status" value="1"/>
</dbReference>
<proteinExistence type="predicted"/>
<sequence>MISIRRALPADAPAIAAVHVAAWRSAYAGLLPDLYLAGLSEARLATVYRRGLVERRDGEALFVAIARDTPDGPGQVVGFASGGKARRSGLAEGEIATLYVLDDWRDQGIGRRLLRAAAAHLAAIGCHSAMLWVLTENPARWFYQHLGGRRVAVELTRVGGSAVEQTAMLWDPIALLLAATIRA</sequence>
<dbReference type="SUPFAM" id="SSF55729">
    <property type="entry name" value="Acyl-CoA N-acyltransferases (Nat)"/>
    <property type="match status" value="1"/>
</dbReference>
<dbReference type="Gene3D" id="3.40.630.30">
    <property type="match status" value="1"/>
</dbReference>
<dbReference type="InterPro" id="IPR000182">
    <property type="entry name" value="GNAT_dom"/>
</dbReference>
<dbReference type="AlphaFoldDB" id="A0A1V2H6W6"/>
<keyword evidence="1 4" id="KW-0808">Transferase</keyword>
<dbReference type="Proteomes" id="UP000188879">
    <property type="component" value="Unassembled WGS sequence"/>
</dbReference>
<evidence type="ECO:0000259" key="3">
    <source>
        <dbReference type="PROSITE" id="PS51186"/>
    </source>
</evidence>
<feature type="domain" description="N-acetyltransferase" evidence="3">
    <location>
        <begin position="2"/>
        <end position="182"/>
    </location>
</feature>
<dbReference type="EMBL" id="MLCO01000029">
    <property type="protein sequence ID" value="ONG57243.1"/>
    <property type="molecule type" value="Genomic_DNA"/>
</dbReference>
<evidence type="ECO:0000256" key="2">
    <source>
        <dbReference type="ARBA" id="ARBA00023315"/>
    </source>
</evidence>
<accession>A0A1V2H6W6</accession>
<dbReference type="GO" id="GO:0016747">
    <property type="term" value="F:acyltransferase activity, transferring groups other than amino-acyl groups"/>
    <property type="evidence" value="ECO:0007669"/>
    <property type="project" value="InterPro"/>
</dbReference>
<gene>
    <name evidence="4" type="ORF">BKE38_04685</name>
</gene>
<keyword evidence="5" id="KW-1185">Reference proteome</keyword>
<evidence type="ECO:0000256" key="1">
    <source>
        <dbReference type="ARBA" id="ARBA00022679"/>
    </source>
</evidence>
<organism evidence="4 5">
    <name type="scientific">Teichococcus deserti</name>
    <dbReference type="NCBI Taxonomy" id="1817963"/>
    <lineage>
        <taxon>Bacteria</taxon>
        <taxon>Pseudomonadati</taxon>
        <taxon>Pseudomonadota</taxon>
        <taxon>Alphaproteobacteria</taxon>
        <taxon>Acetobacterales</taxon>
        <taxon>Roseomonadaceae</taxon>
        <taxon>Roseomonas</taxon>
    </lineage>
</organism>
<protein>
    <submittedName>
        <fullName evidence="4">GNAT family N-acetyltransferase</fullName>
    </submittedName>
</protein>
<comment type="caution">
    <text evidence="4">The sequence shown here is derived from an EMBL/GenBank/DDBJ whole genome shotgun (WGS) entry which is preliminary data.</text>
</comment>
<dbReference type="Pfam" id="PF00583">
    <property type="entry name" value="Acetyltransf_1"/>
    <property type="match status" value="1"/>
</dbReference>
<keyword evidence="2" id="KW-0012">Acyltransferase</keyword>
<evidence type="ECO:0000313" key="5">
    <source>
        <dbReference type="Proteomes" id="UP000188879"/>
    </source>
</evidence>
<dbReference type="PROSITE" id="PS51186">
    <property type="entry name" value="GNAT"/>
    <property type="match status" value="1"/>
</dbReference>
<dbReference type="RefSeq" id="WP_076956222.1">
    <property type="nucleotide sequence ID" value="NZ_MLCO01000029.1"/>
</dbReference>
<name>A0A1V2H6W6_9PROT</name>
<dbReference type="InterPro" id="IPR050832">
    <property type="entry name" value="Bact_Acetyltransf"/>
</dbReference>
<dbReference type="InterPro" id="IPR016181">
    <property type="entry name" value="Acyl_CoA_acyltransferase"/>
</dbReference>